<evidence type="ECO:0000259" key="1">
    <source>
        <dbReference type="Pfam" id="PF13456"/>
    </source>
</evidence>
<gene>
    <name evidence="2" type="ORF">G4B88_005713</name>
</gene>
<proteinExistence type="predicted"/>
<dbReference type="SUPFAM" id="SSF53098">
    <property type="entry name" value="Ribonuclease H-like"/>
    <property type="match status" value="1"/>
</dbReference>
<comment type="caution">
    <text evidence="2">The sequence shown here is derived from an EMBL/GenBank/DDBJ whole genome shotgun (WGS) entry which is preliminary data.</text>
</comment>
<reference evidence="2 3" key="1">
    <citation type="journal article" date="2020" name="bioRxiv">
        <title>Sequence and annotation of 42 cannabis genomes reveals extensive copy number variation in cannabinoid synthesis and pathogen resistance genes.</title>
        <authorList>
            <person name="Mckernan K.J."/>
            <person name="Helbert Y."/>
            <person name="Kane L.T."/>
            <person name="Ebling H."/>
            <person name="Zhang L."/>
            <person name="Liu B."/>
            <person name="Eaton Z."/>
            <person name="Mclaughlin S."/>
            <person name="Kingan S."/>
            <person name="Baybayan P."/>
            <person name="Concepcion G."/>
            <person name="Jordan M."/>
            <person name="Riva A."/>
            <person name="Barbazuk W."/>
            <person name="Harkins T."/>
        </authorList>
    </citation>
    <scope>NUCLEOTIDE SEQUENCE [LARGE SCALE GENOMIC DNA]</scope>
    <source>
        <strain evidence="3">cv. Jamaican Lion 4</strain>
        <tissue evidence="2">Leaf</tissue>
    </source>
</reference>
<protein>
    <recommendedName>
        <fullName evidence="1">RNase H type-1 domain-containing protein</fullName>
    </recommendedName>
</protein>
<dbReference type="AlphaFoldDB" id="A0A7J6GRF4"/>
<dbReference type="PANTHER" id="PTHR47723:SF24">
    <property type="entry name" value="RNASE H TYPE-1 DOMAIN-CONTAINING PROTEIN"/>
    <property type="match status" value="1"/>
</dbReference>
<sequence length="368" mass="42155">MLWQTGYRWCVGNGAKIRVNEDPWLPRQIPFHLRTKVPIPKDVTLNSLITANGDWKINEVNSWFHKDDIPWVLGIIPSTHNPDWITWELTNNGKYSQEENITHALWCCPTVQKTWKRLGYSKLKDCTIHSASEFLWWQWEHLSKEEFIRFVGFTWLIWQRRNQFVFQHRNPNITYWVPWAIETLDQHLGLQHHESFNSQPKSSSTWTPPPHGKLLINTDASLVQGQEGCGISAAIRNNRGALIVAETRYIPGCMAVNLAEAAAIHLGIQLAEKWSIKNAWVASDSKIIISAIVNGSSSQTDWGQLVKTIIQMKTRFQSLHFLFHTRNCNKLANCLARWSRMTQKSELWTASLPPCAAACLIADVPSAA</sequence>
<evidence type="ECO:0000313" key="3">
    <source>
        <dbReference type="Proteomes" id="UP000583929"/>
    </source>
</evidence>
<dbReference type="Proteomes" id="UP000583929">
    <property type="component" value="Unassembled WGS sequence"/>
</dbReference>
<dbReference type="InterPro" id="IPR012337">
    <property type="entry name" value="RNaseH-like_sf"/>
</dbReference>
<dbReference type="InterPro" id="IPR036397">
    <property type="entry name" value="RNaseH_sf"/>
</dbReference>
<dbReference type="Gene3D" id="3.30.420.10">
    <property type="entry name" value="Ribonuclease H-like superfamily/Ribonuclease H"/>
    <property type="match status" value="1"/>
</dbReference>
<accession>A0A7J6GRF4</accession>
<evidence type="ECO:0000313" key="2">
    <source>
        <dbReference type="EMBL" id="KAF4385381.1"/>
    </source>
</evidence>
<dbReference type="InterPro" id="IPR002156">
    <property type="entry name" value="RNaseH_domain"/>
</dbReference>
<feature type="domain" description="RNase H type-1" evidence="1">
    <location>
        <begin position="217"/>
        <end position="338"/>
    </location>
</feature>
<dbReference type="EMBL" id="JAATIQ010000085">
    <property type="protein sequence ID" value="KAF4385381.1"/>
    <property type="molecule type" value="Genomic_DNA"/>
</dbReference>
<dbReference type="InterPro" id="IPR044730">
    <property type="entry name" value="RNase_H-like_dom_plant"/>
</dbReference>
<keyword evidence="3" id="KW-1185">Reference proteome</keyword>
<dbReference type="InterPro" id="IPR053151">
    <property type="entry name" value="RNase_H-like"/>
</dbReference>
<name>A0A7J6GRF4_CANSA</name>
<dbReference type="PANTHER" id="PTHR47723">
    <property type="entry name" value="OS05G0353850 PROTEIN"/>
    <property type="match status" value="1"/>
</dbReference>
<dbReference type="CDD" id="cd06222">
    <property type="entry name" value="RNase_H_like"/>
    <property type="match status" value="1"/>
</dbReference>
<organism evidence="2 3">
    <name type="scientific">Cannabis sativa</name>
    <name type="common">Hemp</name>
    <name type="synonym">Marijuana</name>
    <dbReference type="NCBI Taxonomy" id="3483"/>
    <lineage>
        <taxon>Eukaryota</taxon>
        <taxon>Viridiplantae</taxon>
        <taxon>Streptophyta</taxon>
        <taxon>Embryophyta</taxon>
        <taxon>Tracheophyta</taxon>
        <taxon>Spermatophyta</taxon>
        <taxon>Magnoliopsida</taxon>
        <taxon>eudicotyledons</taxon>
        <taxon>Gunneridae</taxon>
        <taxon>Pentapetalae</taxon>
        <taxon>rosids</taxon>
        <taxon>fabids</taxon>
        <taxon>Rosales</taxon>
        <taxon>Cannabaceae</taxon>
        <taxon>Cannabis</taxon>
    </lineage>
</organism>
<dbReference type="GO" id="GO:0003676">
    <property type="term" value="F:nucleic acid binding"/>
    <property type="evidence" value="ECO:0007669"/>
    <property type="project" value="InterPro"/>
</dbReference>
<dbReference type="Pfam" id="PF13456">
    <property type="entry name" value="RVT_3"/>
    <property type="match status" value="1"/>
</dbReference>
<dbReference type="GO" id="GO:0004523">
    <property type="term" value="F:RNA-DNA hybrid ribonuclease activity"/>
    <property type="evidence" value="ECO:0007669"/>
    <property type="project" value="InterPro"/>
</dbReference>